<feature type="transmembrane region" description="Helical" evidence="8">
    <location>
        <begin position="265"/>
        <end position="285"/>
    </location>
</feature>
<dbReference type="PROSITE" id="PS51352">
    <property type="entry name" value="THIOREDOXIN_2"/>
    <property type="match status" value="1"/>
</dbReference>
<feature type="transmembrane region" description="Helical" evidence="8">
    <location>
        <begin position="187"/>
        <end position="217"/>
    </location>
</feature>
<evidence type="ECO:0000313" key="10">
    <source>
        <dbReference type="EMBL" id="EQB40600.1"/>
    </source>
</evidence>
<feature type="transmembrane region" description="Helical" evidence="8">
    <location>
        <begin position="341"/>
        <end position="364"/>
    </location>
</feature>
<dbReference type="Gene3D" id="3.40.30.10">
    <property type="entry name" value="Glutaredoxin"/>
    <property type="match status" value="1"/>
</dbReference>
<dbReference type="STRING" id="1172190.M947_01995"/>
<dbReference type="InterPro" id="IPR035671">
    <property type="entry name" value="DsbD_gamma"/>
</dbReference>
<dbReference type="Pfam" id="PF11412">
    <property type="entry name" value="DsbD_N"/>
    <property type="match status" value="1"/>
</dbReference>
<feature type="transmembrane region" description="Helical" evidence="8">
    <location>
        <begin position="376"/>
        <end position="397"/>
    </location>
</feature>
<keyword evidence="2" id="KW-1003">Cell membrane</keyword>
<dbReference type="PATRIC" id="fig|1172190.3.peg.389"/>
<dbReference type="GO" id="GO:0015035">
    <property type="term" value="F:protein-disulfide reductase activity"/>
    <property type="evidence" value="ECO:0007669"/>
    <property type="project" value="TreeGrafter"/>
</dbReference>
<feature type="transmembrane region" description="Helical" evidence="8">
    <location>
        <begin position="229"/>
        <end position="253"/>
    </location>
</feature>
<dbReference type="SUPFAM" id="SSF74863">
    <property type="entry name" value="Thiol:disulfide interchange protein DsbD, N-terminal domain (DsbD-alpha)"/>
    <property type="match status" value="1"/>
</dbReference>
<keyword evidence="11" id="KW-1185">Reference proteome</keyword>
<dbReference type="InterPro" id="IPR003834">
    <property type="entry name" value="Cyt_c_assmbl_TM_dom"/>
</dbReference>
<dbReference type="PANTHER" id="PTHR32234">
    <property type="entry name" value="THIOL:DISULFIDE INTERCHANGE PROTEIN DSBD"/>
    <property type="match status" value="1"/>
</dbReference>
<evidence type="ECO:0000256" key="5">
    <source>
        <dbReference type="ARBA" id="ARBA00022989"/>
    </source>
</evidence>
<dbReference type="CDD" id="cd02953">
    <property type="entry name" value="DsbDgamma"/>
    <property type="match status" value="1"/>
</dbReference>
<dbReference type="InterPro" id="IPR012336">
    <property type="entry name" value="Thioredoxin-like_fold"/>
</dbReference>
<dbReference type="GO" id="GO:0005886">
    <property type="term" value="C:plasma membrane"/>
    <property type="evidence" value="ECO:0007669"/>
    <property type="project" value="UniProtKB-SubCell"/>
</dbReference>
<proteinExistence type="predicted"/>
<feature type="transmembrane region" description="Helical" evidence="8">
    <location>
        <begin position="434"/>
        <end position="452"/>
    </location>
</feature>
<evidence type="ECO:0000256" key="6">
    <source>
        <dbReference type="ARBA" id="ARBA00023136"/>
    </source>
</evidence>
<dbReference type="Proteomes" id="UP000015520">
    <property type="component" value="Unassembled WGS sequence"/>
</dbReference>
<dbReference type="GO" id="GO:0017004">
    <property type="term" value="P:cytochrome complex assembly"/>
    <property type="evidence" value="ECO:0007669"/>
    <property type="project" value="UniProtKB-KW"/>
</dbReference>
<accession>T0JHK9</accession>
<dbReference type="RefSeq" id="WP_021286680.1">
    <property type="nucleotide sequence ID" value="NZ_AUPZ01000002.1"/>
</dbReference>
<name>T0JHK9_9BACT</name>
<dbReference type="GO" id="GO:0045454">
    <property type="term" value="P:cell redox homeostasis"/>
    <property type="evidence" value="ECO:0007669"/>
    <property type="project" value="TreeGrafter"/>
</dbReference>
<dbReference type="InterPro" id="IPR036249">
    <property type="entry name" value="Thioredoxin-like_sf"/>
</dbReference>
<comment type="caution">
    <text evidence="10">The sequence shown here is derived from an EMBL/GenBank/DDBJ whole genome shotgun (WGS) entry which is preliminary data.</text>
</comment>
<dbReference type="Pfam" id="PF13098">
    <property type="entry name" value="Thioredoxin_2"/>
    <property type="match status" value="1"/>
</dbReference>
<dbReference type="PROSITE" id="PS00194">
    <property type="entry name" value="THIOREDOXIN_1"/>
    <property type="match status" value="1"/>
</dbReference>
<dbReference type="PANTHER" id="PTHR32234:SF0">
    <property type="entry name" value="THIOL:DISULFIDE INTERCHANGE PROTEIN DSBD"/>
    <property type="match status" value="1"/>
</dbReference>
<evidence type="ECO:0000256" key="7">
    <source>
        <dbReference type="ARBA" id="ARBA00023284"/>
    </source>
</evidence>
<dbReference type="SUPFAM" id="SSF52833">
    <property type="entry name" value="Thioredoxin-like"/>
    <property type="match status" value="1"/>
</dbReference>
<evidence type="ECO:0000259" key="9">
    <source>
        <dbReference type="PROSITE" id="PS51352"/>
    </source>
</evidence>
<dbReference type="eggNOG" id="COG4232">
    <property type="taxonomic scope" value="Bacteria"/>
</dbReference>
<protein>
    <recommendedName>
        <fullName evidence="9">Thioredoxin domain-containing protein</fullName>
    </recommendedName>
</protein>
<dbReference type="InterPro" id="IPR013766">
    <property type="entry name" value="Thioredoxin_domain"/>
</dbReference>
<feature type="domain" description="Thioredoxin" evidence="9">
    <location>
        <begin position="452"/>
        <end position="592"/>
    </location>
</feature>
<dbReference type="InterPro" id="IPR036929">
    <property type="entry name" value="DsbDN_sf"/>
</dbReference>
<evidence type="ECO:0000256" key="3">
    <source>
        <dbReference type="ARBA" id="ARBA00022692"/>
    </source>
</evidence>
<sequence length="592" mass="64163">MKKLFIALLVLNITLFGAPKFLMPDEAFKPNASINSSMQIEASVEIAKDIYLYAEQLKLEVKEGSGISIAEIEKPKSILHHEEMVYLESPEFLVTLQKDSDISGIKNIEFVLSYQGCSEQGLCYEPLSATYSFEVDTSKLELASTLKSDVLAIDNQKSVASKVVPKEDSVSETDAIANTIKTGNITLVLLTFLGFGLLLALTPCVFPMIPIISGVIISQGEGLTTRKAFALSVVYVLAMAVAYTIAGILAGLFGANLQAALQTPWVIYAFAGVFVALAFSMFGFYELKLPDSFVAKVSKNSNRGGYVGVAIMGFLSALIVGPCVAAPLAGALVYIGQTGDAVLGGLALFFMSIGMGLPLIVVGVSAGKFMPKPGAWMTMISAIFGVMMLFVAVWMLERVLDEYVTMLLYAMLGIGFAIYLGAFERESHIFKKSVALISFIYFVALFIGALGGSTSMTKPLSFLQSSTNKIQVQTKELEYTTVKSIAELDELLAKHKGKKIMLDFYASWCTSCKELDGVTFADARVKEKLNEFVFIKADVTENSKEQKALSKKYGVFGPPALIFFDASSKVIDSKTIIGFIGPDEFLAHLNQL</sequence>
<keyword evidence="6 8" id="KW-0472">Membrane</keyword>
<evidence type="ECO:0000256" key="4">
    <source>
        <dbReference type="ARBA" id="ARBA00022748"/>
    </source>
</evidence>
<dbReference type="InterPro" id="IPR017937">
    <property type="entry name" value="Thioredoxin_CS"/>
</dbReference>
<keyword evidence="4" id="KW-0201">Cytochrome c-type biogenesis</keyword>
<dbReference type="Gene3D" id="2.60.40.1250">
    <property type="entry name" value="Thiol:disulfide interchange protein DsbD, N-terminal domain"/>
    <property type="match status" value="1"/>
</dbReference>
<reference evidence="10 11" key="1">
    <citation type="submission" date="2013-07" db="EMBL/GenBank/DDBJ databases">
        <title>Sulfurimonas hongkongensis AST-10 Genome Sequencing.</title>
        <authorList>
            <person name="Cai L."/>
            <person name="Zhang T."/>
        </authorList>
    </citation>
    <scope>NUCLEOTIDE SEQUENCE [LARGE SCALE GENOMIC DNA]</scope>
    <source>
        <strain evidence="10 11">AST-10</strain>
    </source>
</reference>
<dbReference type="EMBL" id="AUPZ01000002">
    <property type="protein sequence ID" value="EQB40600.1"/>
    <property type="molecule type" value="Genomic_DNA"/>
</dbReference>
<dbReference type="OrthoDB" id="9811036at2"/>
<dbReference type="NCBIfam" id="NF001419">
    <property type="entry name" value="PRK00293.1"/>
    <property type="match status" value="1"/>
</dbReference>
<dbReference type="Pfam" id="PF02683">
    <property type="entry name" value="DsbD_TM"/>
    <property type="match status" value="1"/>
</dbReference>
<evidence type="ECO:0000313" key="11">
    <source>
        <dbReference type="Proteomes" id="UP000015520"/>
    </source>
</evidence>
<comment type="subcellular location">
    <subcellularLocation>
        <location evidence="1">Cell membrane</location>
        <topology evidence="1">Multi-pass membrane protein</topology>
    </subcellularLocation>
</comment>
<evidence type="ECO:0000256" key="1">
    <source>
        <dbReference type="ARBA" id="ARBA00004651"/>
    </source>
</evidence>
<keyword evidence="7" id="KW-0676">Redox-active center</keyword>
<keyword evidence="5 8" id="KW-1133">Transmembrane helix</keyword>
<feature type="transmembrane region" description="Helical" evidence="8">
    <location>
        <begin position="403"/>
        <end position="422"/>
    </location>
</feature>
<keyword evidence="3 8" id="KW-0812">Transmembrane</keyword>
<organism evidence="10 11">
    <name type="scientific">Sulfurimonas hongkongensis</name>
    <dbReference type="NCBI Taxonomy" id="1172190"/>
    <lineage>
        <taxon>Bacteria</taxon>
        <taxon>Pseudomonadati</taxon>
        <taxon>Campylobacterota</taxon>
        <taxon>Epsilonproteobacteria</taxon>
        <taxon>Campylobacterales</taxon>
        <taxon>Sulfurimonadaceae</taxon>
        <taxon>Sulfurimonas</taxon>
    </lineage>
</organism>
<dbReference type="InterPro" id="IPR028250">
    <property type="entry name" value="DsbDN"/>
</dbReference>
<evidence type="ECO:0000256" key="2">
    <source>
        <dbReference type="ARBA" id="ARBA00022475"/>
    </source>
</evidence>
<feature type="transmembrane region" description="Helical" evidence="8">
    <location>
        <begin position="306"/>
        <end position="335"/>
    </location>
</feature>
<dbReference type="AlphaFoldDB" id="T0JHK9"/>
<evidence type="ECO:0000256" key="8">
    <source>
        <dbReference type="SAM" id="Phobius"/>
    </source>
</evidence>
<gene>
    <name evidence="10" type="ORF">M947_01995</name>
</gene>